<evidence type="ECO:0000313" key="3">
    <source>
        <dbReference type="Proteomes" id="UP000053464"/>
    </source>
</evidence>
<name>A0A0G9MX03_9SPHN</name>
<keyword evidence="3" id="KW-1185">Reference proteome</keyword>
<dbReference type="RefSeq" id="WP_047002658.1">
    <property type="nucleotide sequence ID" value="NZ_LBHB01000001.1"/>
</dbReference>
<dbReference type="AlphaFoldDB" id="A0A0G9MX03"/>
<dbReference type="PATRIC" id="fig|1581420.6.peg.388"/>
<feature type="transmembrane region" description="Helical" evidence="1">
    <location>
        <begin position="93"/>
        <end position="114"/>
    </location>
</feature>
<reference evidence="2 3" key="1">
    <citation type="submission" date="2015-04" db="EMBL/GenBank/DDBJ databases">
        <title>The draft genome sequence of Erythrobacter luteus KA37.</title>
        <authorList>
            <person name="Zhuang L."/>
            <person name="Liu Y."/>
            <person name="Shao Z."/>
        </authorList>
    </citation>
    <scope>NUCLEOTIDE SEQUENCE [LARGE SCALE GENOMIC DNA]</scope>
    <source>
        <strain evidence="2 3">KA37</strain>
    </source>
</reference>
<proteinExistence type="predicted"/>
<dbReference type="STRING" id="1581420.AAW00_01935"/>
<gene>
    <name evidence="2" type="ORF">AAW00_01935</name>
</gene>
<dbReference type="EMBL" id="LBHB01000001">
    <property type="protein sequence ID" value="KLE35256.1"/>
    <property type="molecule type" value="Genomic_DNA"/>
</dbReference>
<evidence type="ECO:0000313" key="2">
    <source>
        <dbReference type="EMBL" id="KLE35256.1"/>
    </source>
</evidence>
<dbReference type="OrthoDB" id="7629491at2"/>
<evidence type="ECO:0000256" key="1">
    <source>
        <dbReference type="SAM" id="Phobius"/>
    </source>
</evidence>
<feature type="transmembrane region" description="Helical" evidence="1">
    <location>
        <begin position="50"/>
        <end position="73"/>
    </location>
</feature>
<comment type="caution">
    <text evidence="2">The sequence shown here is derived from an EMBL/GenBank/DDBJ whole genome shotgun (WGS) entry which is preliminary data.</text>
</comment>
<organism evidence="2 3">
    <name type="scientific">Aurantiacibacter luteus</name>
    <dbReference type="NCBI Taxonomy" id="1581420"/>
    <lineage>
        <taxon>Bacteria</taxon>
        <taxon>Pseudomonadati</taxon>
        <taxon>Pseudomonadota</taxon>
        <taxon>Alphaproteobacteria</taxon>
        <taxon>Sphingomonadales</taxon>
        <taxon>Erythrobacteraceae</taxon>
        <taxon>Aurantiacibacter</taxon>
    </lineage>
</organism>
<keyword evidence="1" id="KW-0812">Transmembrane</keyword>
<keyword evidence="1" id="KW-0472">Membrane</keyword>
<keyword evidence="1" id="KW-1133">Transmembrane helix</keyword>
<accession>A0A0G9MX03</accession>
<sequence length="169" mass="18416">MAFTSTIRNHVWATVVFALICVLGFAARRAIGRVYSSAQATDLIEALANAGLYLGSAIVTASITTLALMLTLIGMIKRMDAEFDTQTYRNIDLIARLATASLMIGLVVLLAFTLPVGEFDEMPDDWFVRLYDGLFASCVVMVGLVGATVTVLYRTLRRVIELMTPGEDV</sequence>
<dbReference type="Proteomes" id="UP000053464">
    <property type="component" value="Unassembled WGS sequence"/>
</dbReference>
<feature type="transmembrane region" description="Helical" evidence="1">
    <location>
        <begin position="134"/>
        <end position="153"/>
    </location>
</feature>
<protein>
    <submittedName>
        <fullName evidence="2">Uncharacterized protein</fullName>
    </submittedName>
</protein>